<reference evidence="1 2" key="1">
    <citation type="journal article" date="2012" name="Int. J. Syst. Evol. Microbiol.">
        <title>Vibrio caribbeanicus sp. nov., isolated from the marine sponge Scleritoderma cyanea.</title>
        <authorList>
            <person name="Hoffmann M."/>
            <person name="Monday S.R."/>
            <person name="Allard M.W."/>
            <person name="Strain E.A."/>
            <person name="Whittaker P."/>
            <person name="Naum M."/>
            <person name="McCarthy P.J."/>
            <person name="Lopez J.V."/>
            <person name="Fischer M."/>
            <person name="Brown E.W."/>
        </authorList>
    </citation>
    <scope>NUCLEOTIDE SEQUENCE [LARGE SCALE GENOMIC DNA]</scope>
    <source>
        <strain evidence="1 2">ATCC 700023</strain>
    </source>
</reference>
<evidence type="ECO:0000313" key="2">
    <source>
        <dbReference type="Proteomes" id="UP000004605"/>
    </source>
</evidence>
<sequence>MQRTAFVRLEWHFSFFIPLGGDESKFHPIYVA</sequence>
<feature type="non-terminal residue" evidence="1">
    <location>
        <position position="32"/>
    </location>
</feature>
<gene>
    <name evidence="1" type="ORF">VII00023_15816</name>
</gene>
<dbReference type="EMBL" id="AFWF01000070">
    <property type="protein sequence ID" value="EGU44197.1"/>
    <property type="molecule type" value="Genomic_DNA"/>
</dbReference>
<keyword evidence="2" id="KW-1185">Reference proteome</keyword>
<protein>
    <submittedName>
        <fullName evidence="1">Uncharacterized protein</fullName>
    </submittedName>
</protein>
<dbReference type="AlphaFoldDB" id="F9RZV2"/>
<organism evidence="1 2">
    <name type="scientific">Vibrio ichthyoenteri ATCC 700023</name>
    <dbReference type="NCBI Taxonomy" id="870968"/>
    <lineage>
        <taxon>Bacteria</taxon>
        <taxon>Pseudomonadati</taxon>
        <taxon>Pseudomonadota</taxon>
        <taxon>Gammaproteobacteria</taxon>
        <taxon>Vibrionales</taxon>
        <taxon>Vibrionaceae</taxon>
        <taxon>Vibrio</taxon>
    </lineage>
</organism>
<comment type="caution">
    <text evidence="1">The sequence shown here is derived from an EMBL/GenBank/DDBJ whole genome shotgun (WGS) entry which is preliminary data.</text>
</comment>
<dbReference type="Proteomes" id="UP000004605">
    <property type="component" value="Unassembled WGS sequence"/>
</dbReference>
<evidence type="ECO:0000313" key="1">
    <source>
        <dbReference type="EMBL" id="EGU44197.1"/>
    </source>
</evidence>
<proteinExistence type="predicted"/>
<accession>F9RZV2</accession>
<name>F9RZV2_9VIBR</name>